<dbReference type="OrthoDB" id="3270344at2759"/>
<name>A0A8H6T6T9_9AGAR</name>
<proteinExistence type="predicted"/>
<feature type="region of interest" description="Disordered" evidence="1">
    <location>
        <begin position="388"/>
        <end position="482"/>
    </location>
</feature>
<feature type="compositionally biased region" description="Low complexity" evidence="1">
    <location>
        <begin position="9"/>
        <end position="28"/>
    </location>
</feature>
<feature type="region of interest" description="Disordered" evidence="1">
    <location>
        <begin position="105"/>
        <end position="134"/>
    </location>
</feature>
<dbReference type="GeneID" id="59341499"/>
<dbReference type="AlphaFoldDB" id="A0A8H6T6T9"/>
<protein>
    <submittedName>
        <fullName evidence="2">Uncharacterized protein</fullName>
    </submittedName>
</protein>
<gene>
    <name evidence="2" type="ORF">MIND_00208700</name>
</gene>
<feature type="region of interest" description="Disordered" evidence="1">
    <location>
        <begin position="1"/>
        <end position="58"/>
    </location>
</feature>
<feature type="compositionally biased region" description="Polar residues" evidence="1">
    <location>
        <begin position="263"/>
        <end position="292"/>
    </location>
</feature>
<feature type="compositionally biased region" description="Acidic residues" evidence="1">
    <location>
        <begin position="453"/>
        <end position="474"/>
    </location>
</feature>
<sequence length="583" mass="64090">MSTQVLAHSSAPSPTQAATPPAPSVASTKHSTPPPPDISAGDDLDDDDRKPLVLTPGSELPADLHSEYAAGHVLCGACGVAVSFRDEKTGEFTVGQWEAHRLSCPHAGSASTPPRHYNPTTYMSTNSQAPKRRRAKRTEEERIAYLKADTHIAQFEAYRVLCASCSKWIRLRPNSTYCSIPWDAHRKSCLAKKAGALSTPTNSVPRPPPAYSSAFDEITRDVDVRRVESDRIMCGICEKWLALPDNPSAAIQVWHTHREDCQKTTSSLRSTAPSVSSAPKTPNPQHSHSPQPNGGHHPVHLPLPDAPHVVLDLSPANYAAPHESRRRNAEQRAATLRADLLIRAVEPNRVFCSLCTKWVQLRQDSSFCAYPWLQHRGKCLARYQRRTQKAGDMTGSKGQTARRLIPAPSVRPEDELESEEGVGRQTRAPPPVHPPRNIPGGYVPTVGNHQTEGEADIEGDDVDADGDSYMEDEPPSARQPAHDRDLAAAIIRRTVPANLADLDSPNGRRNFIFASVDYLFHTTHENSDDLSVGALLTYVNAAMPIDKHEDFDMVEVVRVASTLQESSGTRYRLEGDMIRVHDE</sequence>
<feature type="compositionally biased region" description="Polar residues" evidence="1">
    <location>
        <begin position="118"/>
        <end position="129"/>
    </location>
</feature>
<accession>A0A8H6T6T9</accession>
<dbReference type="Proteomes" id="UP000636479">
    <property type="component" value="Unassembled WGS sequence"/>
</dbReference>
<evidence type="ECO:0000256" key="1">
    <source>
        <dbReference type="SAM" id="MobiDB-lite"/>
    </source>
</evidence>
<keyword evidence="3" id="KW-1185">Reference proteome</keyword>
<comment type="caution">
    <text evidence="2">The sequence shown here is derived from an EMBL/GenBank/DDBJ whole genome shotgun (WGS) entry which is preliminary data.</text>
</comment>
<evidence type="ECO:0000313" key="2">
    <source>
        <dbReference type="EMBL" id="KAF7311970.1"/>
    </source>
</evidence>
<organism evidence="2 3">
    <name type="scientific">Mycena indigotica</name>
    <dbReference type="NCBI Taxonomy" id="2126181"/>
    <lineage>
        <taxon>Eukaryota</taxon>
        <taxon>Fungi</taxon>
        <taxon>Dikarya</taxon>
        <taxon>Basidiomycota</taxon>
        <taxon>Agaricomycotina</taxon>
        <taxon>Agaricomycetes</taxon>
        <taxon>Agaricomycetidae</taxon>
        <taxon>Agaricales</taxon>
        <taxon>Marasmiineae</taxon>
        <taxon>Mycenaceae</taxon>
        <taxon>Mycena</taxon>
    </lineage>
</organism>
<reference evidence="2" key="1">
    <citation type="submission" date="2020-05" db="EMBL/GenBank/DDBJ databases">
        <title>Mycena genomes resolve the evolution of fungal bioluminescence.</title>
        <authorList>
            <person name="Tsai I.J."/>
        </authorList>
    </citation>
    <scope>NUCLEOTIDE SEQUENCE</scope>
    <source>
        <strain evidence="2">171206Taipei</strain>
    </source>
</reference>
<dbReference type="EMBL" id="JACAZF010000002">
    <property type="protein sequence ID" value="KAF7311970.1"/>
    <property type="molecule type" value="Genomic_DNA"/>
</dbReference>
<feature type="region of interest" description="Disordered" evidence="1">
    <location>
        <begin position="262"/>
        <end position="306"/>
    </location>
</feature>
<evidence type="ECO:0000313" key="3">
    <source>
        <dbReference type="Proteomes" id="UP000636479"/>
    </source>
</evidence>
<dbReference type="RefSeq" id="XP_037224078.1">
    <property type="nucleotide sequence ID" value="XM_037358983.1"/>
</dbReference>
<feature type="compositionally biased region" description="Pro residues" evidence="1">
    <location>
        <begin position="428"/>
        <end position="437"/>
    </location>
</feature>